<dbReference type="OrthoDB" id="448954at2759"/>
<gene>
    <name evidence="1" type="ORF">AVEN_71259_1</name>
</gene>
<dbReference type="Proteomes" id="UP000499080">
    <property type="component" value="Unassembled WGS sequence"/>
</dbReference>
<protein>
    <submittedName>
        <fullName evidence="1">Uncharacterized protein</fullName>
    </submittedName>
</protein>
<dbReference type="Gene3D" id="2.70.130.10">
    <property type="entry name" value="Mannose-6-phosphate receptor binding domain"/>
    <property type="match status" value="1"/>
</dbReference>
<reference evidence="1 2" key="1">
    <citation type="journal article" date="2019" name="Sci. Rep.">
        <title>Orb-weaving spider Araneus ventricosus genome elucidates the spidroin gene catalogue.</title>
        <authorList>
            <person name="Kono N."/>
            <person name="Nakamura H."/>
            <person name="Ohtoshi R."/>
            <person name="Moran D.A.P."/>
            <person name="Shinohara A."/>
            <person name="Yoshida Y."/>
            <person name="Fujiwara M."/>
            <person name="Mori M."/>
            <person name="Tomita M."/>
            <person name="Arakawa K."/>
        </authorList>
    </citation>
    <scope>NUCLEOTIDE SEQUENCE [LARGE SCALE GENOMIC DNA]</scope>
</reference>
<dbReference type="EMBL" id="BGPR01019888">
    <property type="protein sequence ID" value="GBN83250.1"/>
    <property type="molecule type" value="Genomic_DNA"/>
</dbReference>
<accession>A0A4Y2S7P0</accession>
<evidence type="ECO:0000313" key="1">
    <source>
        <dbReference type="EMBL" id="GBN83250.1"/>
    </source>
</evidence>
<evidence type="ECO:0000313" key="2">
    <source>
        <dbReference type="Proteomes" id="UP000499080"/>
    </source>
</evidence>
<dbReference type="SUPFAM" id="SSF50911">
    <property type="entry name" value="Mannose 6-phosphate receptor domain"/>
    <property type="match status" value="1"/>
</dbReference>
<dbReference type="AlphaFoldDB" id="A0A4Y2S7P0"/>
<keyword evidence="2" id="KW-1185">Reference proteome</keyword>
<comment type="caution">
    <text evidence="1">The sequence shown here is derived from an EMBL/GenBank/DDBJ whole genome shotgun (WGS) entry which is preliminary data.</text>
</comment>
<organism evidence="1 2">
    <name type="scientific">Araneus ventricosus</name>
    <name type="common">Orbweaver spider</name>
    <name type="synonym">Epeira ventricosa</name>
    <dbReference type="NCBI Taxonomy" id="182803"/>
    <lineage>
        <taxon>Eukaryota</taxon>
        <taxon>Metazoa</taxon>
        <taxon>Ecdysozoa</taxon>
        <taxon>Arthropoda</taxon>
        <taxon>Chelicerata</taxon>
        <taxon>Arachnida</taxon>
        <taxon>Araneae</taxon>
        <taxon>Araneomorphae</taxon>
        <taxon>Entelegynae</taxon>
        <taxon>Araneoidea</taxon>
        <taxon>Araneidae</taxon>
        <taxon>Araneus</taxon>
    </lineage>
</organism>
<dbReference type="InterPro" id="IPR009011">
    <property type="entry name" value="Man6P_isomerase_rcpt-bd_dom_sf"/>
</dbReference>
<sequence>MLTQKTPRNFPSEIFPMVMFGEKFLCDLPSEEEILFARNIIYPDISVLTERINAMPCILFRQSQWTFLVCPHIIYRIHNRNFTRNILGMRYTDNYKEKNLEGFWGKGKQTFFMRHFIGKKICGTSNQDIQTIVWYFCRQSKEEDVFFLQQISSCKYEIRIFTPRVCSGFNFESATGHQLHCYAGKDAMALVLANEDRIESPRYSLSSDFLDSPKGFKGDAFFVVNANIRLNAESSYEKASGLNVEEICEKKSAYRADEIMSASMGVPFNFSEDSQNESGDVELILKAMRFLYPDRFYKREDFSLYALNNIIENVKKMIPTWIKDKKKKRNSRMNE</sequence>
<name>A0A4Y2S7P0_ARAVE</name>
<proteinExistence type="predicted"/>